<comment type="caution">
    <text evidence="21">The sequence shown here is derived from an EMBL/GenBank/DDBJ whole genome shotgun (WGS) entry which is preliminary data.</text>
</comment>
<feature type="transmembrane region" description="Helical" evidence="18">
    <location>
        <begin position="140"/>
        <end position="163"/>
    </location>
</feature>
<dbReference type="InterPro" id="IPR000719">
    <property type="entry name" value="Prot_kinase_dom"/>
</dbReference>
<keyword evidence="10" id="KW-0067">ATP-binding</keyword>
<dbReference type="PROSITE" id="PS50948">
    <property type="entry name" value="PAN"/>
    <property type="match status" value="1"/>
</dbReference>
<keyword evidence="5" id="KW-0808">Transferase</keyword>
<dbReference type="Gene3D" id="1.10.510.10">
    <property type="entry name" value="Transferase(Phosphotransferase) domain 1"/>
    <property type="match status" value="1"/>
</dbReference>
<evidence type="ECO:0000313" key="21">
    <source>
        <dbReference type="EMBL" id="KAI7730277.1"/>
    </source>
</evidence>
<evidence type="ECO:0000256" key="15">
    <source>
        <dbReference type="ARBA" id="ARBA00023180"/>
    </source>
</evidence>
<evidence type="ECO:0000256" key="17">
    <source>
        <dbReference type="ARBA" id="ARBA00048679"/>
    </source>
</evidence>
<dbReference type="EC" id="2.7.11.1" evidence="2"/>
<evidence type="ECO:0000256" key="4">
    <source>
        <dbReference type="ARBA" id="ARBA00022536"/>
    </source>
</evidence>
<comment type="catalytic activity">
    <reaction evidence="17">
        <text>L-seryl-[protein] + ATP = O-phospho-L-seryl-[protein] + ADP + H(+)</text>
        <dbReference type="Rhea" id="RHEA:17989"/>
        <dbReference type="Rhea" id="RHEA-COMP:9863"/>
        <dbReference type="Rhea" id="RHEA-COMP:11604"/>
        <dbReference type="ChEBI" id="CHEBI:15378"/>
        <dbReference type="ChEBI" id="CHEBI:29999"/>
        <dbReference type="ChEBI" id="CHEBI:30616"/>
        <dbReference type="ChEBI" id="CHEBI:83421"/>
        <dbReference type="ChEBI" id="CHEBI:456216"/>
        <dbReference type="EC" id="2.7.11.1"/>
    </reaction>
</comment>
<evidence type="ECO:0000259" key="19">
    <source>
        <dbReference type="PROSITE" id="PS50011"/>
    </source>
</evidence>
<keyword evidence="9" id="KW-0418">Kinase</keyword>
<evidence type="ECO:0000256" key="2">
    <source>
        <dbReference type="ARBA" id="ARBA00012513"/>
    </source>
</evidence>
<dbReference type="SMART" id="SM00220">
    <property type="entry name" value="S_TKc"/>
    <property type="match status" value="1"/>
</dbReference>
<keyword evidence="11 18" id="KW-1133">Transmembrane helix</keyword>
<dbReference type="Gene3D" id="3.50.4.10">
    <property type="entry name" value="Hepatocyte Growth Factor"/>
    <property type="match status" value="1"/>
</dbReference>
<sequence>MKDPNDWTHGCEPVFTPCQQGEEEEDYLVLHYVEFYGYDINYLENTTLEACKQVCLNDCNCKGFQYKFDKSHYKCYLKNLLYNGYQYGFEHSMYIKLPKRLLSSFPQRYVNGSGHRCPGHLIEPISRSYGKKNGNGTLKVLFLLGGVIGIIEIVVIMFFLYIASKEDLISSAQSYFPVAPGFKRFAYAELKKATHNFRKEIGRGGAGVVYIGELSDDRTAAIKVLKEVTHQGESEFQAEISTIGKLNHMNLIETWGYCVEGKHRLVVYEYMENGSLAKSLNSNKLDWGKKIEIAIGTAKGLAYLHEECLEWVLHCDVKPHNILLDSDYNPKVADFGLSKLFDRSDDENSSFSRIRGTRGYMAPEWVFNLPITSKVDVYSYGIVVLEMITGKSPLQIQSFSVEGSGREQTLVEWVRETIRACNKSDNRTWIKEIVDSTTCGEYDTNILTNLVKIALQCTEEDRDARPSMSQVVNMLLHTEN</sequence>
<evidence type="ECO:0000256" key="8">
    <source>
        <dbReference type="ARBA" id="ARBA00022741"/>
    </source>
</evidence>
<keyword evidence="13" id="KW-1015">Disulfide bond</keyword>
<dbReference type="Pfam" id="PF08276">
    <property type="entry name" value="PAN_2"/>
    <property type="match status" value="1"/>
</dbReference>
<dbReference type="InterPro" id="IPR011009">
    <property type="entry name" value="Kinase-like_dom_sf"/>
</dbReference>
<evidence type="ECO:0000256" key="10">
    <source>
        <dbReference type="ARBA" id="ARBA00022840"/>
    </source>
</evidence>
<dbReference type="EMBL" id="JAMZMK010010818">
    <property type="protein sequence ID" value="KAI7730277.1"/>
    <property type="molecule type" value="Genomic_DNA"/>
</dbReference>
<keyword evidence="7" id="KW-0732">Signal</keyword>
<dbReference type="PROSITE" id="PS00108">
    <property type="entry name" value="PROTEIN_KINASE_ST"/>
    <property type="match status" value="1"/>
</dbReference>
<evidence type="ECO:0000256" key="14">
    <source>
        <dbReference type="ARBA" id="ARBA00023170"/>
    </source>
</evidence>
<feature type="domain" description="Apple" evidence="20">
    <location>
        <begin position="18"/>
        <end position="102"/>
    </location>
</feature>
<comment type="subcellular location">
    <subcellularLocation>
        <location evidence="1">Membrane</location>
        <topology evidence="1">Single-pass type I membrane protein</topology>
    </subcellularLocation>
</comment>
<dbReference type="PANTHER" id="PTHR47974">
    <property type="entry name" value="OS07G0415500 PROTEIN"/>
    <property type="match status" value="1"/>
</dbReference>
<evidence type="ECO:0000256" key="7">
    <source>
        <dbReference type="ARBA" id="ARBA00022729"/>
    </source>
</evidence>
<dbReference type="GO" id="GO:0005524">
    <property type="term" value="F:ATP binding"/>
    <property type="evidence" value="ECO:0007669"/>
    <property type="project" value="UniProtKB-KW"/>
</dbReference>
<reference evidence="21" key="1">
    <citation type="submission" date="2022-06" db="EMBL/GenBank/DDBJ databases">
        <title>Uncovering the hologenomic basis of an extraordinary plant invasion.</title>
        <authorList>
            <person name="Bieker V.C."/>
            <person name="Martin M.D."/>
            <person name="Gilbert T."/>
            <person name="Hodgins K."/>
            <person name="Battlay P."/>
            <person name="Petersen B."/>
            <person name="Wilson J."/>
        </authorList>
    </citation>
    <scope>NUCLEOTIDE SEQUENCE</scope>
    <source>
        <strain evidence="21">AA19_3_7</strain>
        <tissue evidence="21">Leaf</tissue>
    </source>
</reference>
<comment type="catalytic activity">
    <reaction evidence="16">
        <text>L-threonyl-[protein] + ATP = O-phospho-L-threonyl-[protein] + ADP + H(+)</text>
        <dbReference type="Rhea" id="RHEA:46608"/>
        <dbReference type="Rhea" id="RHEA-COMP:11060"/>
        <dbReference type="Rhea" id="RHEA-COMP:11605"/>
        <dbReference type="ChEBI" id="CHEBI:15378"/>
        <dbReference type="ChEBI" id="CHEBI:30013"/>
        <dbReference type="ChEBI" id="CHEBI:30616"/>
        <dbReference type="ChEBI" id="CHEBI:61977"/>
        <dbReference type="ChEBI" id="CHEBI:456216"/>
        <dbReference type="EC" id="2.7.11.1"/>
    </reaction>
</comment>
<proteinExistence type="predicted"/>
<dbReference type="GO" id="GO:0004674">
    <property type="term" value="F:protein serine/threonine kinase activity"/>
    <property type="evidence" value="ECO:0007669"/>
    <property type="project" value="UniProtKB-KW"/>
</dbReference>
<dbReference type="PANTHER" id="PTHR47974:SF3">
    <property type="entry name" value="RECEPTOR-LIKE SERINE_THREONINE-PROTEIN KINASE"/>
    <property type="match status" value="1"/>
</dbReference>
<evidence type="ECO:0000259" key="20">
    <source>
        <dbReference type="PROSITE" id="PS50948"/>
    </source>
</evidence>
<dbReference type="Gene3D" id="3.30.200.20">
    <property type="entry name" value="Phosphorylase Kinase, domain 1"/>
    <property type="match status" value="1"/>
</dbReference>
<keyword evidence="3" id="KW-0723">Serine/threonine-protein kinase</keyword>
<dbReference type="Proteomes" id="UP001206925">
    <property type="component" value="Unassembled WGS sequence"/>
</dbReference>
<evidence type="ECO:0000256" key="9">
    <source>
        <dbReference type="ARBA" id="ARBA00022777"/>
    </source>
</evidence>
<keyword evidence="22" id="KW-1185">Reference proteome</keyword>
<keyword evidence="8" id="KW-0547">Nucleotide-binding</keyword>
<dbReference type="GO" id="GO:0016020">
    <property type="term" value="C:membrane"/>
    <property type="evidence" value="ECO:0007669"/>
    <property type="project" value="UniProtKB-SubCell"/>
</dbReference>
<dbReference type="InterPro" id="IPR008271">
    <property type="entry name" value="Ser/Thr_kinase_AS"/>
</dbReference>
<keyword evidence="14" id="KW-0675">Receptor</keyword>
<keyword evidence="12 18" id="KW-0472">Membrane</keyword>
<feature type="domain" description="Protein kinase" evidence="19">
    <location>
        <begin position="195"/>
        <end position="480"/>
    </location>
</feature>
<dbReference type="SUPFAM" id="SSF56112">
    <property type="entry name" value="Protein kinase-like (PK-like)"/>
    <property type="match status" value="1"/>
</dbReference>
<evidence type="ECO:0000256" key="5">
    <source>
        <dbReference type="ARBA" id="ARBA00022679"/>
    </source>
</evidence>
<organism evidence="21 22">
    <name type="scientific">Ambrosia artemisiifolia</name>
    <name type="common">Common ragweed</name>
    <dbReference type="NCBI Taxonomy" id="4212"/>
    <lineage>
        <taxon>Eukaryota</taxon>
        <taxon>Viridiplantae</taxon>
        <taxon>Streptophyta</taxon>
        <taxon>Embryophyta</taxon>
        <taxon>Tracheophyta</taxon>
        <taxon>Spermatophyta</taxon>
        <taxon>Magnoliopsida</taxon>
        <taxon>eudicotyledons</taxon>
        <taxon>Gunneridae</taxon>
        <taxon>Pentapetalae</taxon>
        <taxon>asterids</taxon>
        <taxon>campanulids</taxon>
        <taxon>Asterales</taxon>
        <taxon>Asteraceae</taxon>
        <taxon>Asteroideae</taxon>
        <taxon>Heliantheae alliance</taxon>
        <taxon>Heliantheae</taxon>
        <taxon>Ambrosia</taxon>
    </lineage>
</organism>
<protein>
    <recommendedName>
        <fullName evidence="2">non-specific serine/threonine protein kinase</fullName>
        <ecNumber evidence="2">2.7.11.1</ecNumber>
    </recommendedName>
</protein>
<evidence type="ECO:0000256" key="6">
    <source>
        <dbReference type="ARBA" id="ARBA00022692"/>
    </source>
</evidence>
<evidence type="ECO:0000256" key="11">
    <source>
        <dbReference type="ARBA" id="ARBA00022989"/>
    </source>
</evidence>
<evidence type="ECO:0000256" key="18">
    <source>
        <dbReference type="SAM" id="Phobius"/>
    </source>
</evidence>
<dbReference type="AlphaFoldDB" id="A0AAD5BV90"/>
<keyword evidence="15" id="KW-0325">Glycoprotein</keyword>
<dbReference type="FunFam" id="3.30.200.20:FF:000059">
    <property type="entry name" value="S-receptor-like serine/threonine-protein kinase"/>
    <property type="match status" value="1"/>
</dbReference>
<keyword evidence="6 18" id="KW-0812">Transmembrane</keyword>
<evidence type="ECO:0000256" key="13">
    <source>
        <dbReference type="ARBA" id="ARBA00023157"/>
    </source>
</evidence>
<name>A0AAD5BV90_AMBAR</name>
<dbReference type="CDD" id="cd01098">
    <property type="entry name" value="PAN_AP_plant"/>
    <property type="match status" value="1"/>
</dbReference>
<gene>
    <name evidence="21" type="ORF">M8C21_003019</name>
</gene>
<accession>A0AAD5BV90</accession>
<keyword evidence="4" id="KW-0245">EGF-like domain</keyword>
<dbReference type="InterPro" id="IPR003609">
    <property type="entry name" value="Pan_app"/>
</dbReference>
<dbReference type="FunFam" id="1.10.510.10:FF:000537">
    <property type="entry name" value="Putative receptor-like protein kinase"/>
    <property type="match status" value="1"/>
</dbReference>
<evidence type="ECO:0000256" key="16">
    <source>
        <dbReference type="ARBA" id="ARBA00047899"/>
    </source>
</evidence>
<evidence type="ECO:0000256" key="1">
    <source>
        <dbReference type="ARBA" id="ARBA00004479"/>
    </source>
</evidence>
<dbReference type="Pfam" id="PF00069">
    <property type="entry name" value="Pkinase"/>
    <property type="match status" value="1"/>
</dbReference>
<evidence type="ECO:0000256" key="3">
    <source>
        <dbReference type="ARBA" id="ARBA00022527"/>
    </source>
</evidence>
<dbReference type="PROSITE" id="PS50011">
    <property type="entry name" value="PROTEIN_KINASE_DOM"/>
    <property type="match status" value="1"/>
</dbReference>
<evidence type="ECO:0000256" key="12">
    <source>
        <dbReference type="ARBA" id="ARBA00023136"/>
    </source>
</evidence>
<evidence type="ECO:0000313" key="22">
    <source>
        <dbReference type="Proteomes" id="UP001206925"/>
    </source>
</evidence>